<evidence type="ECO:0000313" key="4">
    <source>
        <dbReference type="Proteomes" id="UP000186950"/>
    </source>
</evidence>
<keyword evidence="5" id="KW-1185">Reference proteome</keyword>
<keyword evidence="3" id="KW-0614">Plasmid</keyword>
<evidence type="ECO:0000313" key="5">
    <source>
        <dbReference type="Proteomes" id="UP000245702"/>
    </source>
</evidence>
<keyword evidence="1" id="KW-0175">Coiled coil</keyword>
<organism evidence="3 4">
    <name type="scientific">Sporomusa sphaeroides DSM 2875</name>
    <dbReference type="NCBI Taxonomy" id="1337886"/>
    <lineage>
        <taxon>Bacteria</taxon>
        <taxon>Bacillati</taxon>
        <taxon>Bacillota</taxon>
        <taxon>Negativicutes</taxon>
        <taxon>Selenomonadales</taxon>
        <taxon>Sporomusaceae</taxon>
        <taxon>Sporomusa</taxon>
    </lineage>
</organism>
<feature type="coiled-coil region" evidence="1">
    <location>
        <begin position="27"/>
        <end position="54"/>
    </location>
</feature>
<evidence type="ECO:0000256" key="1">
    <source>
        <dbReference type="SAM" id="Coils"/>
    </source>
</evidence>
<evidence type="ECO:0000313" key="3">
    <source>
        <dbReference type="EMBL" id="WXA41859.1"/>
    </source>
</evidence>
<protein>
    <submittedName>
        <fullName evidence="3">Uncharacterized protein</fullName>
    </submittedName>
</protein>
<dbReference type="KEGG" id="ssph:SPSPH_046710"/>
<dbReference type="EMBL" id="FCOW01000038">
    <property type="protein sequence ID" value="CVK21559.1"/>
    <property type="molecule type" value="Genomic_DNA"/>
</dbReference>
<reference evidence="3" key="2">
    <citation type="submission" date="2024-03" db="EMBL/GenBank/DDBJ databases">
        <title>Complete genome sequence of Sporomusa sphaeroides DSM 2875T isolated from mud of the Leine river and Sporomusa ovata DSM 2662T isolated from sugar beet leaf silage.</title>
        <authorList>
            <person name="Boeer T."/>
            <person name="Lueschen A."/>
            <person name="Daniel R."/>
            <person name="Poehlein A."/>
        </authorList>
    </citation>
    <scope>NUCLEOTIDE SEQUENCE</scope>
    <source>
        <strain evidence="3">DSM 2875</strain>
        <plasmid evidence="3">pSSP59</plasmid>
    </source>
</reference>
<dbReference type="RefSeq" id="WP_075758145.1">
    <property type="nucleotide sequence ID" value="NZ_CP146992.1"/>
</dbReference>
<accession>A0A1U7M9U8</accession>
<dbReference type="Proteomes" id="UP000245702">
    <property type="component" value="Unassembled WGS sequence"/>
</dbReference>
<name>A0A1U7M9U8_9FIRM</name>
<reference evidence="2 5" key="1">
    <citation type="submission" date="2016-01" db="EMBL/GenBank/DDBJ databases">
        <authorList>
            <person name="Brown R."/>
        </authorList>
    </citation>
    <scope>NUCLEOTIDE SEQUENCE [LARGE SCALE GENOMIC DNA]</scope>
    <source>
        <strain evidence="2">Sporomusa sphaeroides DSM 2875</strain>
    </source>
</reference>
<evidence type="ECO:0000313" key="2">
    <source>
        <dbReference type="EMBL" id="CVK21559.1"/>
    </source>
</evidence>
<geneLocation type="plasmid" evidence="3 4">
    <name>pSSP59</name>
</geneLocation>
<dbReference type="EMBL" id="CP146992">
    <property type="protein sequence ID" value="WXA41859.1"/>
    <property type="molecule type" value="Genomic_DNA"/>
</dbReference>
<dbReference type="AlphaFoldDB" id="A0A1U7M9U8"/>
<sequence>MEFVERLNMDAVRNACIKNNFCTRMNNEAYSSMLMVAEREINSHEELIDAIKEMASRIYSCSADPNNYLMLENVTGILFRECVDRFVK</sequence>
<proteinExistence type="predicted"/>
<dbReference type="Proteomes" id="UP000186950">
    <property type="component" value="Plasmid pSSP59"/>
</dbReference>
<gene>
    <name evidence="3" type="ORF">SPSPH_046710</name>
    <name evidence="2" type="ORF">SSPH_04251</name>
</gene>